<evidence type="ECO:0000313" key="10">
    <source>
        <dbReference type="EMBL" id="GMM50385.1"/>
    </source>
</evidence>
<evidence type="ECO:0000256" key="6">
    <source>
        <dbReference type="ARBA" id="ARBA00022833"/>
    </source>
</evidence>
<dbReference type="InterPro" id="IPR016024">
    <property type="entry name" value="ARM-type_fold"/>
</dbReference>
<feature type="compositionally biased region" description="Low complexity" evidence="8">
    <location>
        <begin position="569"/>
        <end position="590"/>
    </location>
</feature>
<organism evidence="10 11">
    <name type="scientific">Starmerella bacillaris</name>
    <name type="common">Yeast</name>
    <name type="synonym">Candida zemplinina</name>
    <dbReference type="NCBI Taxonomy" id="1247836"/>
    <lineage>
        <taxon>Eukaryota</taxon>
        <taxon>Fungi</taxon>
        <taxon>Dikarya</taxon>
        <taxon>Ascomycota</taxon>
        <taxon>Saccharomycotina</taxon>
        <taxon>Dipodascomycetes</taxon>
        <taxon>Dipodascales</taxon>
        <taxon>Trichomonascaceae</taxon>
        <taxon>Starmerella</taxon>
    </lineage>
</organism>
<evidence type="ECO:0000313" key="11">
    <source>
        <dbReference type="Proteomes" id="UP001362899"/>
    </source>
</evidence>
<keyword evidence="3" id="KW-0963">Cytoplasm</keyword>
<dbReference type="PROSITE" id="PS50865">
    <property type="entry name" value="ZF_MYND_2"/>
    <property type="match status" value="1"/>
</dbReference>
<dbReference type="PANTHER" id="PTHR47442">
    <property type="entry name" value="MYND-TYPE ZINC FINGER PROTEIN MUB1"/>
    <property type="match status" value="1"/>
</dbReference>
<feature type="region of interest" description="Disordered" evidence="8">
    <location>
        <begin position="286"/>
        <end position="305"/>
    </location>
</feature>
<keyword evidence="6" id="KW-0862">Zinc</keyword>
<reference evidence="10 11" key="1">
    <citation type="journal article" date="2023" name="Elife">
        <title>Identification of key yeast species and microbe-microbe interactions impacting larval growth of Drosophila in the wild.</title>
        <authorList>
            <person name="Mure A."/>
            <person name="Sugiura Y."/>
            <person name="Maeda R."/>
            <person name="Honda K."/>
            <person name="Sakurai N."/>
            <person name="Takahashi Y."/>
            <person name="Watada M."/>
            <person name="Katoh T."/>
            <person name="Gotoh A."/>
            <person name="Gotoh Y."/>
            <person name="Taniguchi I."/>
            <person name="Nakamura K."/>
            <person name="Hayashi T."/>
            <person name="Katayama T."/>
            <person name="Uemura T."/>
            <person name="Hattori Y."/>
        </authorList>
    </citation>
    <scope>NUCLEOTIDE SEQUENCE [LARGE SCALE GENOMIC DNA]</scope>
    <source>
        <strain evidence="10 11">SB-73</strain>
    </source>
</reference>
<dbReference type="PANTHER" id="PTHR47442:SF1">
    <property type="entry name" value="MYND-TYPE ZINC FINGER PROTEIN MUB1"/>
    <property type="match status" value="1"/>
</dbReference>
<feature type="compositionally biased region" description="Basic and acidic residues" evidence="8">
    <location>
        <begin position="149"/>
        <end position="169"/>
    </location>
</feature>
<evidence type="ECO:0000256" key="5">
    <source>
        <dbReference type="ARBA" id="ARBA00022771"/>
    </source>
</evidence>
<evidence type="ECO:0000256" key="7">
    <source>
        <dbReference type="PROSITE-ProRule" id="PRU00134"/>
    </source>
</evidence>
<gene>
    <name evidence="10" type="ORF">DASB73_013430</name>
</gene>
<keyword evidence="4" id="KW-0479">Metal-binding</keyword>
<dbReference type="GO" id="GO:0007163">
    <property type="term" value="P:establishment or maintenance of cell polarity"/>
    <property type="evidence" value="ECO:0007669"/>
    <property type="project" value="TreeGrafter"/>
</dbReference>
<dbReference type="GO" id="GO:0008270">
    <property type="term" value="F:zinc ion binding"/>
    <property type="evidence" value="ECO:0007669"/>
    <property type="project" value="UniProtKB-KW"/>
</dbReference>
<feature type="region of interest" description="Disordered" evidence="8">
    <location>
        <begin position="569"/>
        <end position="601"/>
    </location>
</feature>
<evidence type="ECO:0000256" key="3">
    <source>
        <dbReference type="ARBA" id="ARBA00022490"/>
    </source>
</evidence>
<keyword evidence="11" id="KW-1185">Reference proteome</keyword>
<comment type="subcellular location">
    <subcellularLocation>
        <location evidence="1">Cytoplasm</location>
    </subcellularLocation>
</comment>
<dbReference type="GO" id="GO:0006511">
    <property type="term" value="P:ubiquitin-dependent protein catabolic process"/>
    <property type="evidence" value="ECO:0007669"/>
    <property type="project" value="TreeGrafter"/>
</dbReference>
<comment type="caution">
    <text evidence="10">The sequence shown here is derived from an EMBL/GenBank/DDBJ whole genome shotgun (WGS) entry which is preliminary data.</text>
</comment>
<dbReference type="GO" id="GO:1990304">
    <property type="term" value="C:MUB1-RAD6-UBR2 ubiquitin ligase complex"/>
    <property type="evidence" value="ECO:0007669"/>
    <property type="project" value="TreeGrafter"/>
</dbReference>
<proteinExistence type="inferred from homology"/>
<dbReference type="Proteomes" id="UP001362899">
    <property type="component" value="Unassembled WGS sequence"/>
</dbReference>
<comment type="similarity">
    <text evidence="2">Belongs to the MUB1/samB family.</text>
</comment>
<evidence type="ECO:0000256" key="4">
    <source>
        <dbReference type="ARBA" id="ARBA00022723"/>
    </source>
</evidence>
<dbReference type="SUPFAM" id="SSF144232">
    <property type="entry name" value="HIT/MYND zinc finger-like"/>
    <property type="match status" value="1"/>
</dbReference>
<evidence type="ECO:0000256" key="8">
    <source>
        <dbReference type="SAM" id="MobiDB-lite"/>
    </source>
</evidence>
<dbReference type="InterPro" id="IPR051664">
    <property type="entry name" value="MYND-type_zinc_finger"/>
</dbReference>
<feature type="compositionally biased region" description="Polar residues" evidence="8">
    <location>
        <begin position="286"/>
        <end position="295"/>
    </location>
</feature>
<dbReference type="Gene3D" id="6.10.140.2220">
    <property type="match status" value="1"/>
</dbReference>
<name>A0AAV5RG63_STABA</name>
<sequence>MRLPNYFSTASNRAALSITQTMYDRRALDCTSSRPLVQSLQELMVLTSTSSRVRETLCQDGGLERLVEIVKESQNPEDPLSPYKWHLGLQCLLNVSARGSSEVRSRIIEADVVPVVATILDNYLAAREEWVASQESRLPCQTAFGEYQMNRDRNSSQERSDGNSSDRDSSQPSQGQSIDSSGHSPPHSQTHSQNINNPNPSQAANTITSNHVPPLPQSQNQVGLVQQIPQLPNQTQNTLQMGVQPPLPPQNSRFIDPILDHGVLDTAMDVDPDPNQLNQLNQLRSNSEVSLQTRADSNDGIDQSEEVREQHLRSLFSQATGQFIDQSRDRNGSSDLEVRLNPELPNVPEIPLNLPQPIQSHLGSNGLEPLVAAGMPVFSNGRLVPREQDVCWALEIIAFVSKHPQLRRIMQETHYLPQISLRKKSDIVYSHTEEKILPVNFEHSPDSVLPLPDWEREYYFYNFDNNVDMCEQYGAKTFNLFELVEKFTAFRSPRDFPYWACLIMRNFVRKDDGGIRQCANFLCGKWEDYPRQFAKCRRCKRTKYCSKACQLRAWTMHRCWCTVSQTSSHNNHSQNSGSGSSSLSYQNSSQPANSNATQQDQQILQIQVPSQEQILNSTQSEIDISLRNGVQNGDLNQDQLAVDQNEIQPQLGPTSQNQNQNLARNQIHPLNQN</sequence>
<dbReference type="InterPro" id="IPR002893">
    <property type="entry name" value="Znf_MYND"/>
</dbReference>
<dbReference type="Pfam" id="PF01753">
    <property type="entry name" value="zf-MYND"/>
    <property type="match status" value="1"/>
</dbReference>
<evidence type="ECO:0000256" key="1">
    <source>
        <dbReference type="ARBA" id="ARBA00004496"/>
    </source>
</evidence>
<evidence type="ECO:0000256" key="2">
    <source>
        <dbReference type="ARBA" id="ARBA00010655"/>
    </source>
</evidence>
<dbReference type="SUPFAM" id="SSF48371">
    <property type="entry name" value="ARM repeat"/>
    <property type="match status" value="1"/>
</dbReference>
<dbReference type="EMBL" id="BTGC01000003">
    <property type="protein sequence ID" value="GMM50385.1"/>
    <property type="molecule type" value="Genomic_DNA"/>
</dbReference>
<feature type="region of interest" description="Disordered" evidence="8">
    <location>
        <begin position="145"/>
        <end position="218"/>
    </location>
</feature>
<keyword evidence="5 7" id="KW-0863">Zinc-finger</keyword>
<accession>A0AAV5RG63</accession>
<evidence type="ECO:0000259" key="9">
    <source>
        <dbReference type="PROSITE" id="PS50865"/>
    </source>
</evidence>
<dbReference type="AlphaFoldDB" id="A0AAV5RG63"/>
<feature type="domain" description="MYND-type" evidence="9">
    <location>
        <begin position="520"/>
        <end position="561"/>
    </location>
</feature>
<dbReference type="GO" id="GO:0005737">
    <property type="term" value="C:cytoplasm"/>
    <property type="evidence" value="ECO:0007669"/>
    <property type="project" value="UniProtKB-SubCell"/>
</dbReference>
<feature type="region of interest" description="Disordered" evidence="8">
    <location>
        <begin position="649"/>
        <end position="673"/>
    </location>
</feature>
<protein>
    <submittedName>
        <fullName evidence="10">Mub1 protein</fullName>
    </submittedName>
</protein>
<feature type="compositionally biased region" description="Polar residues" evidence="8">
    <location>
        <begin position="171"/>
        <end position="218"/>
    </location>
</feature>